<dbReference type="Proteomes" id="UP000249499">
    <property type="component" value="Plasmid pTi1078"/>
</dbReference>
<reference evidence="2 3" key="1">
    <citation type="journal article" date="2018" name="Sci. Rep.">
        <title>Rhizobium tumorigenes sp. nov., a novel plant tumorigenic bacterium isolated from cane gall tumors on thornless blackberry.</title>
        <authorList>
            <person name="Kuzmanovi N."/>
            <person name="Smalla K."/>
            <person name="Gronow S."/>
            <person name="PuBawska J."/>
        </authorList>
    </citation>
    <scope>NUCLEOTIDE SEQUENCE [LARGE SCALE GENOMIC DNA]</scope>
    <source>
        <strain evidence="2 3">1078</strain>
    </source>
</reference>
<name>A0AAF1KHB7_9HYPH</name>
<feature type="domain" description="Cytokinin glycosidase" evidence="1">
    <location>
        <begin position="8"/>
        <end position="185"/>
    </location>
</feature>
<keyword evidence="2" id="KW-0614">Plasmid</keyword>
<dbReference type="EMBL" id="CP117257">
    <property type="protein sequence ID" value="WFR98192.1"/>
    <property type="molecule type" value="Genomic_DNA"/>
</dbReference>
<organism evidence="2 3">
    <name type="scientific">Rhizobium tumorigenes</name>
    <dbReference type="NCBI Taxonomy" id="2041385"/>
    <lineage>
        <taxon>Bacteria</taxon>
        <taxon>Pseudomonadati</taxon>
        <taxon>Pseudomonadota</taxon>
        <taxon>Alphaproteobacteria</taxon>
        <taxon>Hyphomicrobiales</taxon>
        <taxon>Rhizobiaceae</taxon>
        <taxon>Rhizobium/Agrobacterium group</taxon>
        <taxon>Rhizobium</taxon>
    </lineage>
</organism>
<dbReference type="Pfam" id="PF02027">
    <property type="entry name" value="RolB_RolC"/>
    <property type="match status" value="1"/>
</dbReference>
<dbReference type="AlphaFoldDB" id="A0AAF1KHB7"/>
<gene>
    <name evidence="2" type="ORF">PR017_22770</name>
</gene>
<dbReference type="SMR" id="A0AAF1KHB7"/>
<protein>
    <submittedName>
        <fullName evidence="2">RolB family protein</fullName>
    </submittedName>
</protein>
<dbReference type="RefSeq" id="WP_111219450.1">
    <property type="nucleotide sequence ID" value="NZ_CP117257.1"/>
</dbReference>
<keyword evidence="3" id="KW-1185">Reference proteome</keyword>
<reference evidence="3" key="2">
    <citation type="journal article" date="2023" name="MicrobiologyOpen">
        <title>Genomics of the tumorigenes clade of the family Rhizobiaceae and description of Rhizobium rhododendri sp. nov.</title>
        <authorList>
            <person name="Kuzmanovic N."/>
            <person name="diCenzo G.C."/>
            <person name="Bunk B."/>
            <person name="Sproeer C."/>
            <person name="Fruehling A."/>
            <person name="Neumann-Schaal M."/>
            <person name="Overmann J."/>
            <person name="Smalla K."/>
        </authorList>
    </citation>
    <scope>NUCLEOTIDE SEQUENCE [LARGE SCALE GENOMIC DNA]</scope>
    <source>
        <strain evidence="3">1078</strain>
        <plasmid evidence="3">pTi1078</plasmid>
    </source>
</reference>
<dbReference type="InterPro" id="IPR006064">
    <property type="entry name" value="Glycosidase"/>
</dbReference>
<accession>A0AAF1KHB7</accession>
<geneLocation type="plasmid" evidence="2 3">
    <name>pTi1078</name>
</geneLocation>
<dbReference type="KEGG" id="rtu:PR017_22770"/>
<proteinExistence type="predicted"/>
<sequence>MAGLSDAVDLTGFYNPNEVETALDNAVALYRTLREPARSIRGGHRANVDGRNLYVYSRTEDIDLEGQVLYIYINASTMNMCVAGQQLHSNAASGAVRATTLPPFQVNVTAAAVCQALRGLGDGGVISYIDQVYCSHYVAILPSNRFVHTVNMQLQDLEGNELTYAVHERPHDSHIVRYDIIAYGVALFV</sequence>
<evidence type="ECO:0000313" key="3">
    <source>
        <dbReference type="Proteomes" id="UP000249499"/>
    </source>
</evidence>
<evidence type="ECO:0000259" key="1">
    <source>
        <dbReference type="Pfam" id="PF02027"/>
    </source>
</evidence>
<evidence type="ECO:0000313" key="2">
    <source>
        <dbReference type="EMBL" id="WFR98192.1"/>
    </source>
</evidence>